<evidence type="ECO:0000256" key="2">
    <source>
        <dbReference type="SAM" id="Phobius"/>
    </source>
</evidence>
<keyword evidence="3" id="KW-1185">Reference proteome</keyword>
<feature type="transmembrane region" description="Helical" evidence="2">
    <location>
        <begin position="124"/>
        <end position="146"/>
    </location>
</feature>
<accession>A0A915K0L7</accession>
<dbReference type="WBParaSite" id="nRc.2.0.1.t31750-RA">
    <property type="protein sequence ID" value="nRc.2.0.1.t31750-RA"/>
    <property type="gene ID" value="nRc.2.0.1.g31750"/>
</dbReference>
<evidence type="ECO:0000256" key="1">
    <source>
        <dbReference type="SAM" id="MobiDB-lite"/>
    </source>
</evidence>
<sequence>MSIKCTQMEVKYGRDSKSIISKNDTIIRSASILVEVNGETCRDSVKIDLSADDQSDDKNIQHSAQYDEKSETSIREDENEISRKTIAGYGQEAPISGRIGPQSINRHHNDQYNWRATGLTMTSAVIVIVLFGIVLLVAFSVVNVLMDDPVPILDEW</sequence>
<name>A0A915K0L7_ROMCU</name>
<feature type="compositionally biased region" description="Basic and acidic residues" evidence="1">
    <location>
        <begin position="56"/>
        <end position="80"/>
    </location>
</feature>
<organism evidence="3 4">
    <name type="scientific">Romanomermis culicivorax</name>
    <name type="common">Nematode worm</name>
    <dbReference type="NCBI Taxonomy" id="13658"/>
    <lineage>
        <taxon>Eukaryota</taxon>
        <taxon>Metazoa</taxon>
        <taxon>Ecdysozoa</taxon>
        <taxon>Nematoda</taxon>
        <taxon>Enoplea</taxon>
        <taxon>Dorylaimia</taxon>
        <taxon>Mermithida</taxon>
        <taxon>Mermithoidea</taxon>
        <taxon>Mermithidae</taxon>
        <taxon>Romanomermis</taxon>
    </lineage>
</organism>
<dbReference type="Proteomes" id="UP000887565">
    <property type="component" value="Unplaced"/>
</dbReference>
<dbReference type="AlphaFoldDB" id="A0A915K0L7"/>
<feature type="region of interest" description="Disordered" evidence="1">
    <location>
        <begin position="52"/>
        <end position="80"/>
    </location>
</feature>
<proteinExistence type="predicted"/>
<keyword evidence="2" id="KW-0472">Membrane</keyword>
<keyword evidence="2" id="KW-1133">Transmembrane helix</keyword>
<keyword evidence="2" id="KW-0812">Transmembrane</keyword>
<evidence type="ECO:0000313" key="4">
    <source>
        <dbReference type="WBParaSite" id="nRc.2.0.1.t31750-RA"/>
    </source>
</evidence>
<evidence type="ECO:0000313" key="3">
    <source>
        <dbReference type="Proteomes" id="UP000887565"/>
    </source>
</evidence>
<protein>
    <submittedName>
        <fullName evidence="4">Uncharacterized protein</fullName>
    </submittedName>
</protein>
<reference evidence="4" key="1">
    <citation type="submission" date="2022-11" db="UniProtKB">
        <authorList>
            <consortium name="WormBaseParasite"/>
        </authorList>
    </citation>
    <scope>IDENTIFICATION</scope>
</reference>